<dbReference type="PRINTS" id="PR00379">
    <property type="entry name" value="INTEIN"/>
</dbReference>
<organism evidence="10 13">
    <name type="scientific">Xanthomonas sontii</name>
    <dbReference type="NCBI Taxonomy" id="2650745"/>
    <lineage>
        <taxon>Bacteria</taxon>
        <taxon>Pseudomonadati</taxon>
        <taxon>Pseudomonadota</taxon>
        <taxon>Gammaproteobacteria</taxon>
        <taxon>Lysobacterales</taxon>
        <taxon>Lysobacteraceae</taxon>
        <taxon>Xanthomonas</taxon>
    </lineage>
</organism>
<evidence type="ECO:0000256" key="6">
    <source>
        <dbReference type="ARBA" id="ARBA00023116"/>
    </source>
</evidence>
<dbReference type="EC" id="1.17.4.1" evidence="8"/>
<evidence type="ECO:0000256" key="7">
    <source>
        <dbReference type="ARBA" id="ARBA00023285"/>
    </source>
</evidence>
<dbReference type="Gene3D" id="3.20.70.20">
    <property type="match status" value="2"/>
</dbReference>
<keyword evidence="5 8" id="KW-0560">Oxidoreductase</keyword>
<dbReference type="InterPro" id="IPR030934">
    <property type="entry name" value="Intein_C"/>
</dbReference>
<dbReference type="InterPro" id="IPR006141">
    <property type="entry name" value="Intein_N"/>
</dbReference>
<dbReference type="Proteomes" id="UP000437931">
    <property type="component" value="Unassembled WGS sequence"/>
</dbReference>
<evidence type="ECO:0000313" key="10">
    <source>
        <dbReference type="EMBL" id="MRH02395.1"/>
    </source>
</evidence>
<dbReference type="InterPro" id="IPR036844">
    <property type="entry name" value="Hint_dom_sf"/>
</dbReference>
<comment type="caution">
    <text evidence="10">The sequence shown here is derived from an EMBL/GenBank/DDBJ whole genome shotgun (WGS) entry which is preliminary data.</text>
</comment>
<dbReference type="GO" id="GO:0005524">
    <property type="term" value="F:ATP binding"/>
    <property type="evidence" value="ECO:0007669"/>
    <property type="project" value="InterPro"/>
</dbReference>
<comment type="function">
    <text evidence="8">Provides the precursors necessary for DNA synthesis. Catalyzes the biosynthesis of deoxyribonucleotides from the corresponding ribonucleotides.</text>
</comment>
<evidence type="ECO:0000256" key="2">
    <source>
        <dbReference type="ARBA" id="ARBA00022628"/>
    </source>
</evidence>
<dbReference type="Gene3D" id="2.170.16.10">
    <property type="entry name" value="Hedgehog/Intein (Hint) domain"/>
    <property type="match status" value="1"/>
</dbReference>
<gene>
    <name evidence="10" type="ORF">GIY21_19015</name>
    <name evidence="11" type="ORF">GIY22_18990</name>
</gene>
<dbReference type="CDD" id="cd00081">
    <property type="entry name" value="Hint"/>
    <property type="match status" value="1"/>
</dbReference>
<keyword evidence="7" id="KW-0170">Cobalt</keyword>
<name>A0A6N7QJT8_9XANT</name>
<dbReference type="InterPro" id="IPR000788">
    <property type="entry name" value="RNR_lg_C"/>
</dbReference>
<evidence type="ECO:0000256" key="1">
    <source>
        <dbReference type="ARBA" id="ARBA00001922"/>
    </source>
</evidence>
<dbReference type="SMART" id="SM00306">
    <property type="entry name" value="HintN"/>
    <property type="match status" value="1"/>
</dbReference>
<keyword evidence="12" id="KW-1185">Reference proteome</keyword>
<dbReference type="PANTHER" id="PTHR43371">
    <property type="entry name" value="VITAMIN B12-DEPENDENT RIBONUCLEOTIDE REDUCTASE"/>
    <property type="match status" value="1"/>
</dbReference>
<dbReference type="PROSITE" id="PS50819">
    <property type="entry name" value="INTEIN_ENDONUCLEASE"/>
    <property type="match status" value="1"/>
</dbReference>
<keyword evidence="6 8" id="KW-0215">Deoxyribonucleotide synthesis</keyword>
<dbReference type="GO" id="GO:0004748">
    <property type="term" value="F:ribonucleoside-diphosphate reductase activity, thioredoxin disulfide as acceptor"/>
    <property type="evidence" value="ECO:0007669"/>
    <property type="project" value="UniProtKB-EC"/>
</dbReference>
<dbReference type="Pfam" id="PF02867">
    <property type="entry name" value="Ribonuc_red_lgC"/>
    <property type="match status" value="1"/>
</dbReference>
<dbReference type="PANTHER" id="PTHR43371:SF1">
    <property type="entry name" value="RIBONUCLEOSIDE-DIPHOSPHATE REDUCTASE"/>
    <property type="match status" value="1"/>
</dbReference>
<dbReference type="Pfam" id="PF00317">
    <property type="entry name" value="Ribonuc_red_lgN"/>
    <property type="match status" value="1"/>
</dbReference>
<dbReference type="EMBL" id="WJPM01000021">
    <property type="protein sequence ID" value="MRH76717.1"/>
    <property type="molecule type" value="Genomic_DNA"/>
</dbReference>
<reference evidence="12 13" key="1">
    <citation type="submission" date="2019-11" db="EMBL/GenBank/DDBJ databases">
        <title>First report of rice panicle blight caused by Xanthomonas sp. in Iran.</title>
        <authorList>
            <person name="Mirghasempour S.A."/>
            <person name="Huang S."/>
            <person name="Brady C.L."/>
            <person name="Studholme D.J."/>
        </authorList>
    </citation>
    <scope>NUCLEOTIDE SEQUENCE [LARGE SCALE GENOMIC DNA]</scope>
    <source>
        <strain evidence="10 13">ASD011</strain>
        <strain evidence="12">SAM114</strain>
    </source>
</reference>
<dbReference type="GO" id="GO:0016539">
    <property type="term" value="P:intein-mediated protein splicing"/>
    <property type="evidence" value="ECO:0007669"/>
    <property type="project" value="InterPro"/>
</dbReference>
<dbReference type="PROSITE" id="PS50817">
    <property type="entry name" value="INTEIN_N_TER"/>
    <property type="match status" value="1"/>
</dbReference>
<evidence type="ECO:0000256" key="4">
    <source>
        <dbReference type="ARBA" id="ARBA00023000"/>
    </source>
</evidence>
<proteinExistence type="inferred from homology"/>
<accession>A0A6N7QJT8</accession>
<dbReference type="EMBL" id="WJPN01000021">
    <property type="protein sequence ID" value="MRH02395.1"/>
    <property type="molecule type" value="Genomic_DNA"/>
</dbReference>
<evidence type="ECO:0000313" key="11">
    <source>
        <dbReference type="EMBL" id="MRH76717.1"/>
    </source>
</evidence>
<keyword evidence="3" id="KW-0068">Autocatalytic cleavage</keyword>
<keyword evidence="2" id="KW-0846">Cobalamin</keyword>
<dbReference type="SUPFAM" id="SSF55608">
    <property type="entry name" value="Homing endonucleases"/>
    <property type="match status" value="1"/>
</dbReference>
<evidence type="ECO:0000256" key="8">
    <source>
        <dbReference type="RuleBase" id="RU003410"/>
    </source>
</evidence>
<comment type="cofactor">
    <cofactor evidence="1">
        <name>adenosylcob(III)alamin</name>
        <dbReference type="ChEBI" id="CHEBI:18408"/>
    </cofactor>
</comment>
<keyword evidence="4" id="KW-0651">Protein splicing</keyword>
<evidence type="ECO:0000256" key="5">
    <source>
        <dbReference type="ARBA" id="ARBA00023002"/>
    </source>
</evidence>
<dbReference type="Proteomes" id="UP000439314">
    <property type="component" value="Unassembled WGS sequence"/>
</dbReference>
<dbReference type="SUPFAM" id="SSF51294">
    <property type="entry name" value="Hedgehog/intein (Hint) domain"/>
    <property type="match status" value="1"/>
</dbReference>
<dbReference type="InterPro" id="IPR004860">
    <property type="entry name" value="LAGLIDADG_dom"/>
</dbReference>
<comment type="similarity">
    <text evidence="8">Belongs to the ribonucleoside diphosphate reductase large chain family.</text>
</comment>
<dbReference type="Pfam" id="PF14528">
    <property type="entry name" value="LAGLIDADG_3"/>
    <property type="match status" value="1"/>
</dbReference>
<evidence type="ECO:0000313" key="12">
    <source>
        <dbReference type="Proteomes" id="UP000437931"/>
    </source>
</evidence>
<dbReference type="InterPro" id="IPR004042">
    <property type="entry name" value="Intein_endonuc_central"/>
</dbReference>
<dbReference type="PROSITE" id="PS50818">
    <property type="entry name" value="INTEIN_C_TER"/>
    <property type="match status" value="1"/>
</dbReference>
<feature type="domain" description="DOD-type homing endonuclease" evidence="9">
    <location>
        <begin position="441"/>
        <end position="587"/>
    </location>
</feature>
<dbReference type="InterPro" id="IPR006142">
    <property type="entry name" value="INTEIN"/>
</dbReference>
<dbReference type="InterPro" id="IPR003587">
    <property type="entry name" value="Hint_dom_N"/>
</dbReference>
<evidence type="ECO:0000259" key="9">
    <source>
        <dbReference type="PROSITE" id="PS50819"/>
    </source>
</evidence>
<dbReference type="SUPFAM" id="SSF51998">
    <property type="entry name" value="PFL-like glycyl radical enzymes"/>
    <property type="match status" value="1"/>
</dbReference>
<evidence type="ECO:0000256" key="3">
    <source>
        <dbReference type="ARBA" id="ARBA00022813"/>
    </source>
</evidence>
<protein>
    <recommendedName>
        <fullName evidence="8">Ribonucleoside-diphosphate reductase</fullName>
        <ecNumber evidence="8">1.17.4.1</ecNumber>
    </recommendedName>
</protein>
<reference evidence="11" key="2">
    <citation type="journal article" date="2020" name="Plant Dis.">
        <title>A Grain Rot of Rice in Iran Caused by a Xanthomonas Strain Closely Related to X. sacchari.</title>
        <authorList>
            <person name="Mirghasempour S.A."/>
            <person name="Huang S."/>
            <person name="Studholme D.J."/>
            <person name="Brady C.L."/>
        </authorList>
    </citation>
    <scope>NUCLEOTIDE SEQUENCE</scope>
    <source>
        <strain evidence="11">SAM114</strain>
    </source>
</reference>
<evidence type="ECO:0000313" key="13">
    <source>
        <dbReference type="Proteomes" id="UP000439314"/>
    </source>
</evidence>
<comment type="catalytic activity">
    <reaction evidence="8">
        <text>a 2'-deoxyribonucleoside 5'-diphosphate + [thioredoxin]-disulfide + H2O = a ribonucleoside 5'-diphosphate + [thioredoxin]-dithiol</text>
        <dbReference type="Rhea" id="RHEA:23252"/>
        <dbReference type="Rhea" id="RHEA-COMP:10698"/>
        <dbReference type="Rhea" id="RHEA-COMP:10700"/>
        <dbReference type="ChEBI" id="CHEBI:15377"/>
        <dbReference type="ChEBI" id="CHEBI:29950"/>
        <dbReference type="ChEBI" id="CHEBI:50058"/>
        <dbReference type="ChEBI" id="CHEBI:57930"/>
        <dbReference type="ChEBI" id="CHEBI:73316"/>
        <dbReference type="EC" id="1.17.4.1"/>
    </reaction>
</comment>
<dbReference type="Gene3D" id="3.10.28.10">
    <property type="entry name" value="Homing endonucleases"/>
    <property type="match status" value="1"/>
</dbReference>
<dbReference type="GO" id="GO:0004519">
    <property type="term" value="F:endonuclease activity"/>
    <property type="evidence" value="ECO:0007669"/>
    <property type="project" value="InterPro"/>
</dbReference>
<dbReference type="GO" id="GO:0031419">
    <property type="term" value="F:cobalamin binding"/>
    <property type="evidence" value="ECO:0007669"/>
    <property type="project" value="UniProtKB-KW"/>
</dbReference>
<dbReference type="InterPro" id="IPR013509">
    <property type="entry name" value="RNR_lsu_N"/>
</dbReference>
<dbReference type="AlphaFoldDB" id="A0A6N7QJT8"/>
<dbReference type="GO" id="GO:0009263">
    <property type="term" value="P:deoxyribonucleotide biosynthetic process"/>
    <property type="evidence" value="ECO:0007669"/>
    <property type="project" value="UniProtKB-KW"/>
</dbReference>
<dbReference type="InterPro" id="IPR027434">
    <property type="entry name" value="Homing_endonucl"/>
</dbReference>
<dbReference type="InterPro" id="IPR050862">
    <property type="entry name" value="RdRp_reductase_class-2"/>
</dbReference>
<dbReference type="RefSeq" id="WP_153753117.1">
    <property type="nucleotide sequence ID" value="NZ_WJPM01000021.1"/>
</dbReference>
<sequence>MSTVRLEVVQTGSKHDPIPMQPASQDIWDKKYRLKTKQGDPLDADIDGTYLRVARALADAETGEEQRAHWFERFAWALRRGAIPAGRITSNAGAQEHKPATSTINCTVSGTITDSMDGILEKVHEAGLTLKAGCGIGYEFSTLRPRGAFVAGAGAYTSGPMSFMDIFDKMCFTVSSAGGRRGAQMGTFDVSHPDVKDFIRAKREDGRLRQFNLSLLITDGFMQAVEQDADWPLVFPVNRKEEADVDLADASAVVWRDWPTHKDYIVRDDGLVACKVYGHIRARHLWDMIMVSTYDYAEPGFILIDRVNEMNNNWWCENIRATNPCVTADTWVQTAEGPRQVADLLGTPFLARVDGGDHATGAEGFFKTAHKQVVRLQTQEGYALRLTADHRVRRVVRQTRWSLDTQWCRADQLVAGDRVLLNNHRAGAEWGGARSYEEGFLLGMLVGDGTLKHEAAVLSVWSQAAAVNAAPLAPVALMDEALRCARSLPHRADFAGWSEVRDRGEYRLKSAALRDLALELGLRPGDKAITPAVEKTSSDFHRGFLRGLFDTDGSVQGSQEKGVSVRLAQSDLARLEAAQRMLLRLGIASQIYRDRRPAGTALLPDGHGGRRAYATKAQHELVVSGDNLDAFAQRVGFADTAKAHRLKALLSGYRRQLNRERFVATVQSVAADGIEDVYDVQVPGINTFDGNGLHAHNCGEQPLPPYGACLLGSINLTTFVREPFTERARFDWEEYKEVVRVFTRMLDNVVEVNGLPLQQQRDEIMRKRRHGMGFLGLGSTMTMLRMKYGSAESCEFTESIAREMAVAGWETALSLAKEKGPAPIMQETFEVTAAMLRQRPEMVRDGWRVGERIEGRLLHAKYSRYMQRIAEVAPALVEELAEVGARFTHHSSIAPTGTISLSLANNASNGIEPSFAHHYSRNVIREGKKSKEKVDVFSFELLAYRHLVNAKAMPFAEDAAARLPDYFIAADDIHPKEHVDVQAAAQKWVDSSISKTANVPTDYPYEQFKDIYRYAHQQGLKGCTTFRFNPAAFQGVLVKEADLENTTYRFELEDGSVVEVKGNEQIEYDGEMHTAANLFDALKEGYYGKF</sequence>